<keyword evidence="4" id="KW-1185">Reference proteome</keyword>
<dbReference type="Gene3D" id="3.40.50.2020">
    <property type="match status" value="1"/>
</dbReference>
<dbReference type="InterPro" id="IPR029057">
    <property type="entry name" value="PRTase-like"/>
</dbReference>
<evidence type="ECO:0000256" key="1">
    <source>
        <dbReference type="ARBA" id="ARBA00008007"/>
    </source>
</evidence>
<dbReference type="EMBL" id="FNNZ01000021">
    <property type="protein sequence ID" value="SDX33712.1"/>
    <property type="molecule type" value="Genomic_DNA"/>
</dbReference>
<dbReference type="AlphaFoldDB" id="A0A1H3AVF1"/>
<feature type="domain" description="Double zinc ribbon" evidence="2">
    <location>
        <begin position="15"/>
        <end position="76"/>
    </location>
</feature>
<comment type="similarity">
    <text evidence="1">Belongs to the ComF/GntX family.</text>
</comment>
<dbReference type="RefSeq" id="WP_093035897.1">
    <property type="nucleotide sequence ID" value="NZ_FNNZ01000021.1"/>
</dbReference>
<dbReference type="STRING" id="1058.SAMN05421783_12166"/>
<reference evidence="4" key="1">
    <citation type="submission" date="2016-10" db="EMBL/GenBank/DDBJ databases">
        <authorList>
            <person name="Varghese N."/>
            <person name="Submissions S."/>
        </authorList>
    </citation>
    <scope>NUCLEOTIDE SEQUENCE [LARGE SCALE GENOMIC DNA]</scope>
    <source>
        <strain evidence="4">DSM 217</strain>
    </source>
</reference>
<sequence length="244" mass="26258">MFADPVETSGVISRLLSVLFPPTCVLCGAPGLMGGGGRDLCPGCASELPHNRDCCLQCAVPFDSPMPAGTRCAACQRHPPPFETSLAAFRYEVAIPTLIGGAKFRGRLNLVRLLGQCLADRVREVDPPRPEVLMPVPLHASRLRTRGYNQALEIARVVGRDLALPIDHASCIRSAATPPQAGLDERARHRNIRGAFLVPGLLPWTHVAILDDVVTTGSTVAELSRVLRKAGVQRIQVWAVARTP</sequence>
<gene>
    <name evidence="3" type="ORF">SAMN05421783_12166</name>
</gene>
<dbReference type="InterPro" id="IPR051910">
    <property type="entry name" value="ComF/GntX_DNA_util-trans"/>
</dbReference>
<organism evidence="3 4">
    <name type="scientific">Thiocapsa roseopersicina</name>
    <dbReference type="NCBI Taxonomy" id="1058"/>
    <lineage>
        <taxon>Bacteria</taxon>
        <taxon>Pseudomonadati</taxon>
        <taxon>Pseudomonadota</taxon>
        <taxon>Gammaproteobacteria</taxon>
        <taxon>Chromatiales</taxon>
        <taxon>Chromatiaceae</taxon>
        <taxon>Thiocapsa</taxon>
    </lineage>
</organism>
<dbReference type="PANTHER" id="PTHR47505:SF1">
    <property type="entry name" value="DNA UTILIZATION PROTEIN YHGH"/>
    <property type="match status" value="1"/>
</dbReference>
<dbReference type="SUPFAM" id="SSF53271">
    <property type="entry name" value="PRTase-like"/>
    <property type="match status" value="1"/>
</dbReference>
<protein>
    <submittedName>
        <fullName evidence="3">ComF family protein</fullName>
    </submittedName>
</protein>
<evidence type="ECO:0000259" key="2">
    <source>
        <dbReference type="Pfam" id="PF18912"/>
    </source>
</evidence>
<dbReference type="CDD" id="cd06223">
    <property type="entry name" value="PRTases_typeI"/>
    <property type="match status" value="1"/>
</dbReference>
<evidence type="ECO:0000313" key="4">
    <source>
        <dbReference type="Proteomes" id="UP000198816"/>
    </source>
</evidence>
<dbReference type="OrthoDB" id="9793412at2"/>
<dbReference type="InterPro" id="IPR044005">
    <property type="entry name" value="DZR_2"/>
</dbReference>
<dbReference type="InterPro" id="IPR000836">
    <property type="entry name" value="PRTase_dom"/>
</dbReference>
<dbReference type="Pfam" id="PF18912">
    <property type="entry name" value="DZR_2"/>
    <property type="match status" value="1"/>
</dbReference>
<dbReference type="PANTHER" id="PTHR47505">
    <property type="entry name" value="DNA UTILIZATION PROTEIN YHGH"/>
    <property type="match status" value="1"/>
</dbReference>
<dbReference type="Proteomes" id="UP000198816">
    <property type="component" value="Unassembled WGS sequence"/>
</dbReference>
<name>A0A1H3AVF1_THIRO</name>
<evidence type="ECO:0000313" key="3">
    <source>
        <dbReference type="EMBL" id="SDX33712.1"/>
    </source>
</evidence>
<accession>A0A1H3AVF1</accession>
<proteinExistence type="inferred from homology"/>